<keyword evidence="1" id="KW-1185">Reference proteome</keyword>
<accession>A0A0N5C6U0</accession>
<organism evidence="1 2">
    <name type="scientific">Strongyloides papillosus</name>
    <name type="common">Intestinal threadworm</name>
    <dbReference type="NCBI Taxonomy" id="174720"/>
    <lineage>
        <taxon>Eukaryota</taxon>
        <taxon>Metazoa</taxon>
        <taxon>Ecdysozoa</taxon>
        <taxon>Nematoda</taxon>
        <taxon>Chromadorea</taxon>
        <taxon>Rhabditida</taxon>
        <taxon>Tylenchina</taxon>
        <taxon>Panagrolaimomorpha</taxon>
        <taxon>Strongyloidoidea</taxon>
        <taxon>Strongyloididae</taxon>
        <taxon>Strongyloides</taxon>
    </lineage>
</organism>
<reference evidence="2" key="1">
    <citation type="submission" date="2017-02" db="UniProtKB">
        <authorList>
            <consortium name="WormBaseParasite"/>
        </authorList>
    </citation>
    <scope>IDENTIFICATION</scope>
</reference>
<sequence length="388" mass="45133">MNAEIVFDKQLAIIETYFNKNFVDNDEIYVSVVGEGLKMLTNDFNIVQPKDDNSLNDYIIQLIKIPYSQNNISYLNLTIKFYDHLKLVDKHIYTDYPAIIFFINSYLEDLQSTKALLEQIKNEKLNNLKTLSIVFDHAYLQNATYLAGDENVYYFRGRSLYVDVTKWIFNKICASLETSTITLPLTTIPSIYSTSTVLTSTTQMTIPMDKCKTYFSISIDTNSQFLDKSQFHFIKNVIQNNISLLITNYSKVSIDSFDIKYNRWFTFGEIMNIQEFMMDIYMLKQRKMSNFYLLTQRLNMLPIPSDWLISTYIFISQISRNEIDKSIEEAKILKSKGTLNFIIMGNGTLISDLNILQPSNIFLWNLTTSSIYSLEKFFNNSIACDNIV</sequence>
<evidence type="ECO:0000313" key="2">
    <source>
        <dbReference type="WBParaSite" id="SPAL_0001365500.1"/>
    </source>
</evidence>
<name>A0A0N5C6U0_STREA</name>
<evidence type="ECO:0000313" key="1">
    <source>
        <dbReference type="Proteomes" id="UP000046392"/>
    </source>
</evidence>
<protein>
    <submittedName>
        <fullName evidence="2">ORFan</fullName>
    </submittedName>
</protein>
<dbReference type="Proteomes" id="UP000046392">
    <property type="component" value="Unplaced"/>
</dbReference>
<proteinExistence type="predicted"/>
<dbReference type="WBParaSite" id="SPAL_0001365500.1">
    <property type="protein sequence ID" value="SPAL_0001365500.1"/>
    <property type="gene ID" value="SPAL_0001365500"/>
</dbReference>
<dbReference type="AlphaFoldDB" id="A0A0N5C6U0"/>